<proteinExistence type="predicted"/>
<evidence type="ECO:0000313" key="3">
    <source>
        <dbReference type="Proteomes" id="UP000290289"/>
    </source>
</evidence>
<evidence type="ECO:0000256" key="1">
    <source>
        <dbReference type="SAM" id="MobiDB-lite"/>
    </source>
</evidence>
<dbReference type="EMBL" id="RDQH01000331">
    <property type="protein sequence ID" value="RXH98095.1"/>
    <property type="molecule type" value="Genomic_DNA"/>
</dbReference>
<accession>A0A498JSC8</accession>
<name>A0A498JSC8_MALDO</name>
<dbReference type="PANTHER" id="PTHR36038:SF3">
    <property type="entry name" value="OVATE FAMILY PROTEIN"/>
    <property type="match status" value="1"/>
</dbReference>
<gene>
    <name evidence="2" type="ORF">DVH24_010420</name>
</gene>
<keyword evidence="3" id="KW-1185">Reference proteome</keyword>
<feature type="compositionally biased region" description="Polar residues" evidence="1">
    <location>
        <begin position="21"/>
        <end position="32"/>
    </location>
</feature>
<evidence type="ECO:0000313" key="2">
    <source>
        <dbReference type="EMBL" id="RXH98095.1"/>
    </source>
</evidence>
<reference evidence="2 3" key="1">
    <citation type="submission" date="2018-10" db="EMBL/GenBank/DDBJ databases">
        <title>A high-quality apple genome assembly.</title>
        <authorList>
            <person name="Hu J."/>
        </authorList>
    </citation>
    <scope>NUCLEOTIDE SEQUENCE [LARGE SCALE GENOMIC DNA]</scope>
    <source>
        <strain evidence="3">cv. HFTH1</strain>
        <tissue evidence="2">Young leaf</tissue>
    </source>
</reference>
<dbReference type="AlphaFoldDB" id="A0A498JSC8"/>
<protein>
    <submittedName>
        <fullName evidence="2">Uncharacterized protein</fullName>
    </submittedName>
</protein>
<comment type="caution">
    <text evidence="2">The sequence shown here is derived from an EMBL/GenBank/DDBJ whole genome shotgun (WGS) entry which is preliminary data.</text>
</comment>
<feature type="region of interest" description="Disordered" evidence="1">
    <location>
        <begin position="14"/>
        <end position="33"/>
    </location>
</feature>
<sequence>MQQLLQWLFGAKVGQEREEISSSSNKNATTNDQEAKPNYIIVFRRGSASVYRKSSKGVEESKSGSKKFKPFTFLCRKDVATASFNSTLQLKRLNSINRRQGRQHWIQSMKIMKKEDMARGLGISSTKADSVNVSNKVLPVNDSTLSTSTRTNEQCGLPEKKEQLKGDKTKTLSRMKELLRWAAAAKSDKGGKFIARRVKQFRNRGTLKAVPDDDQPSNDSPKISFRWDLESNSTTSSAYTALSTASSLKNDQIISLPSLNSTKFQDPDHLEPKKGNWITSDSECNTCFLL</sequence>
<dbReference type="Proteomes" id="UP000290289">
    <property type="component" value="Chromosome 5"/>
</dbReference>
<dbReference type="PANTHER" id="PTHR36038">
    <property type="entry name" value="OS06G0102750 PROTEIN"/>
    <property type="match status" value="1"/>
</dbReference>
<organism evidence="2 3">
    <name type="scientific">Malus domestica</name>
    <name type="common">Apple</name>
    <name type="synonym">Pyrus malus</name>
    <dbReference type="NCBI Taxonomy" id="3750"/>
    <lineage>
        <taxon>Eukaryota</taxon>
        <taxon>Viridiplantae</taxon>
        <taxon>Streptophyta</taxon>
        <taxon>Embryophyta</taxon>
        <taxon>Tracheophyta</taxon>
        <taxon>Spermatophyta</taxon>
        <taxon>Magnoliopsida</taxon>
        <taxon>eudicotyledons</taxon>
        <taxon>Gunneridae</taxon>
        <taxon>Pentapetalae</taxon>
        <taxon>rosids</taxon>
        <taxon>fabids</taxon>
        <taxon>Rosales</taxon>
        <taxon>Rosaceae</taxon>
        <taxon>Amygdaloideae</taxon>
        <taxon>Maleae</taxon>
        <taxon>Malus</taxon>
    </lineage>
</organism>